<sequence>AHRLGGIDFDDPNFERREYDKWKAYAQSKSANILFALELDKRGRSHGVRAFSVHPGLIPTDIGRSLTAEENAPQMVKDENGKPVGGGKADQMKNVQQGAATSVWCATSGQLDGMGGVYCEDSDIAEA</sequence>
<evidence type="ECO:0000313" key="4">
    <source>
        <dbReference type="Proteomes" id="UP001519887"/>
    </source>
</evidence>
<dbReference type="Gene3D" id="3.40.50.720">
    <property type="entry name" value="NAD(P)-binding Rossmann-like Domain"/>
    <property type="match status" value="1"/>
</dbReference>
<proteinExistence type="inferred from homology"/>
<dbReference type="EMBL" id="JAHZIK010003562">
    <property type="protein sequence ID" value="MBW7462080.1"/>
    <property type="molecule type" value="Genomic_DNA"/>
</dbReference>
<reference evidence="3 4" key="1">
    <citation type="submission" date="2021-07" db="EMBL/GenBank/DDBJ databases">
        <title>Paenibacillus radiodurans sp. nov., isolated from the southeastern edge of Tengger Desert.</title>
        <authorList>
            <person name="Zhang G."/>
        </authorList>
    </citation>
    <scope>NUCLEOTIDE SEQUENCE [LARGE SCALE GENOMIC DNA]</scope>
    <source>
        <strain evidence="3 4">CCM 7311</strain>
    </source>
</reference>
<comment type="similarity">
    <text evidence="1">Belongs to the short-chain dehydrogenases/reductases (SDR) family.</text>
</comment>
<dbReference type="SUPFAM" id="SSF51735">
    <property type="entry name" value="NAD(P)-binding Rossmann-fold domains"/>
    <property type="match status" value="1"/>
</dbReference>
<dbReference type="Proteomes" id="UP001519887">
    <property type="component" value="Unassembled WGS sequence"/>
</dbReference>
<gene>
    <name evidence="3" type="ORF">K0U00_49335</name>
</gene>
<name>A0ABS7CMZ6_9BACL</name>
<dbReference type="InterPro" id="IPR036291">
    <property type="entry name" value="NAD(P)-bd_dom_sf"/>
</dbReference>
<protein>
    <submittedName>
        <fullName evidence="3">Oxidoreductase</fullName>
    </submittedName>
</protein>
<comment type="caution">
    <text evidence="3">The sequence shown here is derived from an EMBL/GenBank/DDBJ whole genome shotgun (WGS) entry which is preliminary data.</text>
</comment>
<dbReference type="PANTHER" id="PTHR24320:SF272">
    <property type="entry name" value="NAD(P)-BINDING ROSSMANN-FOLD SUPERFAMILY PROTEIN"/>
    <property type="match status" value="1"/>
</dbReference>
<evidence type="ECO:0000313" key="3">
    <source>
        <dbReference type="EMBL" id="MBW7462080.1"/>
    </source>
</evidence>
<keyword evidence="4" id="KW-1185">Reference proteome</keyword>
<keyword evidence="2" id="KW-0560">Oxidoreductase</keyword>
<organism evidence="3 4">
    <name type="scientific">Paenibacillus sepulcri</name>
    <dbReference type="NCBI Taxonomy" id="359917"/>
    <lineage>
        <taxon>Bacteria</taxon>
        <taxon>Bacillati</taxon>
        <taxon>Bacillota</taxon>
        <taxon>Bacilli</taxon>
        <taxon>Bacillales</taxon>
        <taxon>Paenibacillaceae</taxon>
        <taxon>Paenibacillus</taxon>
    </lineage>
</organism>
<feature type="non-terminal residue" evidence="3">
    <location>
        <position position="1"/>
    </location>
</feature>
<evidence type="ECO:0000256" key="2">
    <source>
        <dbReference type="ARBA" id="ARBA00023002"/>
    </source>
</evidence>
<evidence type="ECO:0000256" key="1">
    <source>
        <dbReference type="ARBA" id="ARBA00006484"/>
    </source>
</evidence>
<dbReference type="PANTHER" id="PTHR24320">
    <property type="entry name" value="RETINOL DEHYDROGENASE"/>
    <property type="match status" value="1"/>
</dbReference>
<feature type="non-terminal residue" evidence="3">
    <location>
        <position position="127"/>
    </location>
</feature>
<accession>A0ABS7CMZ6</accession>